<keyword evidence="4" id="KW-0963">Cytoplasm</keyword>
<dbReference type="EMBL" id="JABMOJ010000156">
    <property type="protein sequence ID" value="NQV64572.1"/>
    <property type="molecule type" value="Genomic_DNA"/>
</dbReference>
<protein>
    <recommendedName>
        <fullName evidence="3">Recombination-associated protein RdgC</fullName>
    </recommendedName>
</protein>
<proteinExistence type="inferred from homology"/>
<dbReference type="GO" id="GO:0000018">
    <property type="term" value="P:regulation of DNA recombination"/>
    <property type="evidence" value="ECO:0007669"/>
    <property type="project" value="TreeGrafter"/>
</dbReference>
<sequence length="303" mass="33663">MLFKNASVYRLTKPFEPTAEELLALLEKNAFVPCAGLRPSSFGWVSPIKDIEDAPLGHEVAGSILLCARREDKVIPPSALNEAIAERVNRIESMEGRKLRSKEKLNIKDDALAELLPRALARSKQIMGYINPASNLLVIDTANASEAELFINCLRDSVGTLSVVPPQVKSKPTDVFSQWLMHRKLPEHFALGDQCDLVDPEDGASVTCRKQDLDTQEIRHHLEAGKMCTKLGLRWYGDLRLAVDKDLILRQLKIESSDDDAEDEDNPIARMDAAFVNMTLELSRFLPALFSALGGETLAIDDQ</sequence>
<evidence type="ECO:0000256" key="4">
    <source>
        <dbReference type="ARBA" id="ARBA00022490"/>
    </source>
</evidence>
<dbReference type="InterPro" id="IPR007476">
    <property type="entry name" value="RdgC"/>
</dbReference>
<organism evidence="6 7">
    <name type="scientific">SAR86 cluster bacterium</name>
    <dbReference type="NCBI Taxonomy" id="2030880"/>
    <lineage>
        <taxon>Bacteria</taxon>
        <taxon>Pseudomonadati</taxon>
        <taxon>Pseudomonadota</taxon>
        <taxon>Gammaproteobacteria</taxon>
        <taxon>SAR86 cluster</taxon>
    </lineage>
</organism>
<reference evidence="6" key="1">
    <citation type="submission" date="2020-05" db="EMBL/GenBank/DDBJ databases">
        <title>Sulfur intermediates as new biogeochemical hubs in an aquatic model microbial ecosystem.</title>
        <authorList>
            <person name="Vigneron A."/>
        </authorList>
    </citation>
    <scope>NUCLEOTIDE SEQUENCE</scope>
    <source>
        <strain evidence="6">Bin.250</strain>
    </source>
</reference>
<evidence type="ECO:0000313" key="6">
    <source>
        <dbReference type="EMBL" id="NQV64572.1"/>
    </source>
</evidence>
<keyword evidence="5" id="KW-0233">DNA recombination</keyword>
<dbReference type="GO" id="GO:0043590">
    <property type="term" value="C:bacterial nucleoid"/>
    <property type="evidence" value="ECO:0007669"/>
    <property type="project" value="TreeGrafter"/>
</dbReference>
<dbReference type="PANTHER" id="PTHR38103">
    <property type="entry name" value="RECOMBINATION-ASSOCIATED PROTEIN RDGC"/>
    <property type="match status" value="1"/>
</dbReference>
<comment type="caution">
    <text evidence="6">The sequence shown here is derived from an EMBL/GenBank/DDBJ whole genome shotgun (WGS) entry which is preliminary data.</text>
</comment>
<gene>
    <name evidence="6" type="ORF">HQ497_04325</name>
</gene>
<evidence type="ECO:0000256" key="1">
    <source>
        <dbReference type="ARBA" id="ARBA00004453"/>
    </source>
</evidence>
<dbReference type="AlphaFoldDB" id="A0A972VWV8"/>
<evidence type="ECO:0000256" key="2">
    <source>
        <dbReference type="ARBA" id="ARBA00008657"/>
    </source>
</evidence>
<dbReference type="Pfam" id="PF04381">
    <property type="entry name" value="RdgC"/>
    <property type="match status" value="1"/>
</dbReference>
<comment type="similarity">
    <text evidence="2">Belongs to the RdgC family.</text>
</comment>
<dbReference type="GO" id="GO:0003690">
    <property type="term" value="F:double-stranded DNA binding"/>
    <property type="evidence" value="ECO:0007669"/>
    <property type="project" value="TreeGrafter"/>
</dbReference>
<dbReference type="GO" id="GO:0006310">
    <property type="term" value="P:DNA recombination"/>
    <property type="evidence" value="ECO:0007669"/>
    <property type="project" value="UniProtKB-KW"/>
</dbReference>
<name>A0A972VWV8_9GAMM</name>
<dbReference type="NCBIfam" id="NF001464">
    <property type="entry name" value="PRK00321.1-5"/>
    <property type="match status" value="1"/>
</dbReference>
<evidence type="ECO:0000313" key="7">
    <source>
        <dbReference type="Proteomes" id="UP000754644"/>
    </source>
</evidence>
<dbReference type="Proteomes" id="UP000754644">
    <property type="component" value="Unassembled WGS sequence"/>
</dbReference>
<comment type="subcellular location">
    <subcellularLocation>
        <location evidence="1">Cytoplasm</location>
        <location evidence="1">Nucleoid</location>
    </subcellularLocation>
</comment>
<accession>A0A972VWV8</accession>
<dbReference type="PANTHER" id="PTHR38103:SF1">
    <property type="entry name" value="RECOMBINATION-ASSOCIATED PROTEIN RDGC"/>
    <property type="match status" value="1"/>
</dbReference>
<evidence type="ECO:0000256" key="5">
    <source>
        <dbReference type="ARBA" id="ARBA00023172"/>
    </source>
</evidence>
<evidence type="ECO:0000256" key="3">
    <source>
        <dbReference type="ARBA" id="ARBA00022296"/>
    </source>
</evidence>